<evidence type="ECO:0000313" key="2">
    <source>
        <dbReference type="Proteomes" id="UP001607303"/>
    </source>
</evidence>
<sequence length="60" mass="7345">MTYGIFSEKRRIRYMENTNRFDQMKRKVTNLSKTINEFLCIDDSHAQRLTVMENEYMSEM</sequence>
<keyword evidence="2" id="KW-1185">Reference proteome</keyword>
<dbReference type="EMBL" id="JAYRBN010000116">
    <property type="protein sequence ID" value="KAL2721588.1"/>
    <property type="molecule type" value="Genomic_DNA"/>
</dbReference>
<dbReference type="AlphaFoldDB" id="A0ABD2ALU7"/>
<reference evidence="1 2" key="1">
    <citation type="journal article" date="2024" name="Ann. Entomol. Soc. Am.">
        <title>Genomic analyses of the southern and eastern yellowjacket wasps (Hymenoptera: Vespidae) reveal evolutionary signatures of social life.</title>
        <authorList>
            <person name="Catto M.A."/>
            <person name="Caine P.B."/>
            <person name="Orr S.E."/>
            <person name="Hunt B.G."/>
            <person name="Goodisman M.A.D."/>
        </authorList>
    </citation>
    <scope>NUCLEOTIDE SEQUENCE [LARGE SCALE GENOMIC DNA]</scope>
    <source>
        <strain evidence="1">232</strain>
        <tissue evidence="1">Head and thorax</tissue>
    </source>
</reference>
<evidence type="ECO:0000313" key="1">
    <source>
        <dbReference type="EMBL" id="KAL2721588.1"/>
    </source>
</evidence>
<accession>A0ABD2ALU7</accession>
<dbReference type="Proteomes" id="UP001607303">
    <property type="component" value="Unassembled WGS sequence"/>
</dbReference>
<name>A0ABD2ALU7_VESMC</name>
<proteinExistence type="predicted"/>
<gene>
    <name evidence="1" type="ORF">V1477_020408</name>
</gene>
<protein>
    <submittedName>
        <fullName evidence="1">Uncharacterized protein</fullName>
    </submittedName>
</protein>
<comment type="caution">
    <text evidence="1">The sequence shown here is derived from an EMBL/GenBank/DDBJ whole genome shotgun (WGS) entry which is preliminary data.</text>
</comment>
<organism evidence="1 2">
    <name type="scientific">Vespula maculifrons</name>
    <name type="common">Eastern yellow jacket</name>
    <name type="synonym">Wasp</name>
    <dbReference type="NCBI Taxonomy" id="7453"/>
    <lineage>
        <taxon>Eukaryota</taxon>
        <taxon>Metazoa</taxon>
        <taxon>Ecdysozoa</taxon>
        <taxon>Arthropoda</taxon>
        <taxon>Hexapoda</taxon>
        <taxon>Insecta</taxon>
        <taxon>Pterygota</taxon>
        <taxon>Neoptera</taxon>
        <taxon>Endopterygota</taxon>
        <taxon>Hymenoptera</taxon>
        <taxon>Apocrita</taxon>
        <taxon>Aculeata</taxon>
        <taxon>Vespoidea</taxon>
        <taxon>Vespidae</taxon>
        <taxon>Vespinae</taxon>
        <taxon>Vespula</taxon>
    </lineage>
</organism>